<evidence type="ECO:0000313" key="2">
    <source>
        <dbReference type="Proteomes" id="UP000219621"/>
    </source>
</evidence>
<keyword evidence="2" id="KW-1185">Reference proteome</keyword>
<dbReference type="OrthoDB" id="7874220at2"/>
<organism evidence="1 2">
    <name type="scientific">Caenispirillum bisanense</name>
    <dbReference type="NCBI Taxonomy" id="414052"/>
    <lineage>
        <taxon>Bacteria</taxon>
        <taxon>Pseudomonadati</taxon>
        <taxon>Pseudomonadota</taxon>
        <taxon>Alphaproteobacteria</taxon>
        <taxon>Rhodospirillales</taxon>
        <taxon>Novispirillaceae</taxon>
        <taxon>Caenispirillum</taxon>
    </lineage>
</organism>
<evidence type="ECO:0000313" key="1">
    <source>
        <dbReference type="EMBL" id="SOD90198.1"/>
    </source>
</evidence>
<evidence type="ECO:0008006" key="3">
    <source>
        <dbReference type="Google" id="ProtNLM"/>
    </source>
</evidence>
<gene>
    <name evidence="1" type="ORF">SAMN05421508_101472</name>
</gene>
<sequence>MAKIIPNGEATLDALRARPGALIGPAELAGAGIVRNYTSLNAWIARGALPPPVKLPGGFLRWRAGDVLDKLGLAAPAGDA</sequence>
<accession>A0A286G3Y3</accession>
<dbReference type="RefSeq" id="WP_097277358.1">
    <property type="nucleotide sequence ID" value="NZ_OCNJ01000001.1"/>
</dbReference>
<dbReference type="AlphaFoldDB" id="A0A286G3Y3"/>
<name>A0A286G3Y3_9PROT</name>
<dbReference type="Proteomes" id="UP000219621">
    <property type="component" value="Unassembled WGS sequence"/>
</dbReference>
<reference evidence="1 2" key="1">
    <citation type="submission" date="2017-09" db="EMBL/GenBank/DDBJ databases">
        <authorList>
            <person name="Ehlers B."/>
            <person name="Leendertz F.H."/>
        </authorList>
    </citation>
    <scope>NUCLEOTIDE SEQUENCE [LARGE SCALE GENOMIC DNA]</scope>
    <source>
        <strain evidence="1 2">USBA 140</strain>
    </source>
</reference>
<proteinExistence type="predicted"/>
<protein>
    <recommendedName>
        <fullName evidence="3">Transcriptional regulator, AlpA family</fullName>
    </recommendedName>
</protein>
<dbReference type="EMBL" id="OCNJ01000001">
    <property type="protein sequence ID" value="SOD90198.1"/>
    <property type="molecule type" value="Genomic_DNA"/>
</dbReference>